<reference evidence="10 11" key="1">
    <citation type="submission" date="2020-07" db="EMBL/GenBank/DDBJ databases">
        <authorList>
            <person name="Feng X."/>
        </authorList>
    </citation>
    <scope>NUCLEOTIDE SEQUENCE [LARGE SCALE GENOMIC DNA]</scope>
    <source>
        <strain evidence="10 11">JCM31066</strain>
    </source>
</reference>
<dbReference type="AlphaFoldDB" id="A0A842HGN3"/>
<keyword evidence="8" id="KW-0175">Coiled coil</keyword>
<comment type="similarity">
    <text evidence="7">Belongs to the binding-protein-dependent transport system permease family.</text>
</comment>
<evidence type="ECO:0000256" key="7">
    <source>
        <dbReference type="RuleBase" id="RU363032"/>
    </source>
</evidence>
<dbReference type="CDD" id="cd06261">
    <property type="entry name" value="TM_PBP2"/>
    <property type="match status" value="1"/>
</dbReference>
<feature type="transmembrane region" description="Helical" evidence="7">
    <location>
        <begin position="349"/>
        <end position="371"/>
    </location>
</feature>
<evidence type="ECO:0000256" key="4">
    <source>
        <dbReference type="ARBA" id="ARBA00022692"/>
    </source>
</evidence>
<name>A0A842HGN3_9BACT</name>
<protein>
    <submittedName>
        <fullName evidence="10">ABC transporter permease subunit</fullName>
    </submittedName>
</protein>
<dbReference type="Proteomes" id="UP000546464">
    <property type="component" value="Unassembled WGS sequence"/>
</dbReference>
<feature type="transmembrane region" description="Helical" evidence="7">
    <location>
        <begin position="383"/>
        <end position="407"/>
    </location>
</feature>
<evidence type="ECO:0000313" key="10">
    <source>
        <dbReference type="EMBL" id="MBC2595469.1"/>
    </source>
</evidence>
<dbReference type="SUPFAM" id="SSF161098">
    <property type="entry name" value="MetI-like"/>
    <property type="match status" value="1"/>
</dbReference>
<keyword evidence="2 7" id="KW-0813">Transport</keyword>
<dbReference type="InterPro" id="IPR000515">
    <property type="entry name" value="MetI-like"/>
</dbReference>
<feature type="transmembrane region" description="Helical" evidence="7">
    <location>
        <begin position="36"/>
        <end position="57"/>
    </location>
</feature>
<accession>A0A842HGN3</accession>
<keyword evidence="5 7" id="KW-1133">Transmembrane helix</keyword>
<dbReference type="Gene3D" id="1.10.3720.10">
    <property type="entry name" value="MetI-like"/>
    <property type="match status" value="1"/>
</dbReference>
<feature type="transmembrane region" description="Helical" evidence="7">
    <location>
        <begin position="316"/>
        <end position="337"/>
    </location>
</feature>
<evidence type="ECO:0000256" key="2">
    <source>
        <dbReference type="ARBA" id="ARBA00022448"/>
    </source>
</evidence>
<dbReference type="PANTHER" id="PTHR30151:SF7">
    <property type="entry name" value="NITRATE IMPORT PERMEASE PROTEIN NRTB"/>
    <property type="match status" value="1"/>
</dbReference>
<feature type="domain" description="ABC transmembrane type-1" evidence="9">
    <location>
        <begin position="309"/>
        <end position="504"/>
    </location>
</feature>
<evidence type="ECO:0000256" key="8">
    <source>
        <dbReference type="SAM" id="Coils"/>
    </source>
</evidence>
<gene>
    <name evidence="10" type="ORF">H5P28_14475</name>
</gene>
<keyword evidence="6 7" id="KW-0472">Membrane</keyword>
<sequence>MKFKILKALDIAGLQVFDPLVRLIYRENPREQCRKILLYIGIPVLTFGVFLGLWSYLAPRHTTKAGQVPTPSVVEHAAGDIWSFHRRENRKANDFLLSGEARQEALVQVKARLAELEPQAEAAGARVDELEAQNRAQIEKQTAPLETHYRELRQQVRDAEKQREAALIAEADALPADDIEARQLFLKKLADAQALSEAEKEELRAFKDKIDQAYATKFPTLQAARRAYNQQEQELQFLRKRLDYLTDDNQSVKVAGEEAELTTLQSAYYHAQGGEAIFRSAEQVLRKQQSIDRISQSAYSRPWTFPRQIARSLACVFLGFFIATIIAIPLGVICGLSRVCMAALTPLIALFKPVSPIVWLPIVFIIVGGFISDPEKSFVHPAFLSSAITVALCSLWPTLVNTALGVASVDKDHINVARVLRLGFASRLFRIVLPSALPLIFAGLRISLGVGWMVLIAAELLSSSEGIGKFVWDMFNNGSSQTFAQMFVVVFVVGVVGLLLDRIMIVFQRLVSFDEAPSAL</sequence>
<evidence type="ECO:0000256" key="3">
    <source>
        <dbReference type="ARBA" id="ARBA00022475"/>
    </source>
</evidence>
<dbReference type="EMBL" id="JACHVB010000042">
    <property type="protein sequence ID" value="MBC2595469.1"/>
    <property type="molecule type" value="Genomic_DNA"/>
</dbReference>
<evidence type="ECO:0000256" key="1">
    <source>
        <dbReference type="ARBA" id="ARBA00004651"/>
    </source>
</evidence>
<feature type="coiled-coil region" evidence="8">
    <location>
        <begin position="113"/>
        <end position="248"/>
    </location>
</feature>
<evidence type="ECO:0000259" key="9">
    <source>
        <dbReference type="PROSITE" id="PS50928"/>
    </source>
</evidence>
<dbReference type="PROSITE" id="PS50928">
    <property type="entry name" value="ABC_TM1"/>
    <property type="match status" value="1"/>
</dbReference>
<feature type="transmembrane region" description="Helical" evidence="7">
    <location>
        <begin position="428"/>
        <end position="455"/>
    </location>
</feature>
<organism evidence="10 11">
    <name type="scientific">Ruficoccus amylovorans</name>
    <dbReference type="NCBI Taxonomy" id="1804625"/>
    <lineage>
        <taxon>Bacteria</taxon>
        <taxon>Pseudomonadati</taxon>
        <taxon>Verrucomicrobiota</taxon>
        <taxon>Opitutia</taxon>
        <taxon>Puniceicoccales</taxon>
        <taxon>Cerasicoccaceae</taxon>
        <taxon>Ruficoccus</taxon>
    </lineage>
</organism>
<comment type="subcellular location">
    <subcellularLocation>
        <location evidence="1 7">Cell membrane</location>
        <topology evidence="1 7">Multi-pass membrane protein</topology>
    </subcellularLocation>
</comment>
<dbReference type="GO" id="GO:0055085">
    <property type="term" value="P:transmembrane transport"/>
    <property type="evidence" value="ECO:0007669"/>
    <property type="project" value="InterPro"/>
</dbReference>
<dbReference type="GO" id="GO:0005886">
    <property type="term" value="C:plasma membrane"/>
    <property type="evidence" value="ECO:0007669"/>
    <property type="project" value="UniProtKB-SubCell"/>
</dbReference>
<evidence type="ECO:0000256" key="6">
    <source>
        <dbReference type="ARBA" id="ARBA00023136"/>
    </source>
</evidence>
<dbReference type="Pfam" id="PF00528">
    <property type="entry name" value="BPD_transp_1"/>
    <property type="match status" value="1"/>
</dbReference>
<evidence type="ECO:0000313" key="11">
    <source>
        <dbReference type="Proteomes" id="UP000546464"/>
    </source>
</evidence>
<proteinExistence type="inferred from homology"/>
<comment type="caution">
    <text evidence="10">The sequence shown here is derived from an EMBL/GenBank/DDBJ whole genome shotgun (WGS) entry which is preliminary data.</text>
</comment>
<feature type="transmembrane region" description="Helical" evidence="7">
    <location>
        <begin position="482"/>
        <end position="500"/>
    </location>
</feature>
<dbReference type="RefSeq" id="WP_185676424.1">
    <property type="nucleotide sequence ID" value="NZ_JACHVB010000042.1"/>
</dbReference>
<evidence type="ECO:0000256" key="5">
    <source>
        <dbReference type="ARBA" id="ARBA00022989"/>
    </source>
</evidence>
<dbReference type="PANTHER" id="PTHR30151">
    <property type="entry name" value="ALKANE SULFONATE ABC TRANSPORTER-RELATED, MEMBRANE SUBUNIT"/>
    <property type="match status" value="1"/>
</dbReference>
<dbReference type="InterPro" id="IPR035906">
    <property type="entry name" value="MetI-like_sf"/>
</dbReference>
<keyword evidence="11" id="KW-1185">Reference proteome</keyword>
<keyword evidence="4 7" id="KW-0812">Transmembrane</keyword>
<keyword evidence="3" id="KW-1003">Cell membrane</keyword>